<gene>
    <name evidence="3" type="ORF">Q7514_13630</name>
</gene>
<keyword evidence="2" id="KW-0812">Transmembrane</keyword>
<comment type="caution">
    <text evidence="3">The sequence shown here is derived from an EMBL/GenBank/DDBJ whole genome shotgun (WGS) entry which is preliminary data.</text>
</comment>
<name>A0ABU7LAJ5_9NOCA</name>
<organism evidence="3 4">
    <name type="scientific">Rhodococcus artemisiae</name>
    <dbReference type="NCBI Taxonomy" id="714159"/>
    <lineage>
        <taxon>Bacteria</taxon>
        <taxon>Bacillati</taxon>
        <taxon>Actinomycetota</taxon>
        <taxon>Actinomycetes</taxon>
        <taxon>Mycobacteriales</taxon>
        <taxon>Nocardiaceae</taxon>
        <taxon>Rhodococcus</taxon>
    </lineage>
</organism>
<evidence type="ECO:0000313" key="3">
    <source>
        <dbReference type="EMBL" id="MEE2058561.1"/>
    </source>
</evidence>
<evidence type="ECO:0000313" key="4">
    <source>
        <dbReference type="Proteomes" id="UP001336020"/>
    </source>
</evidence>
<keyword evidence="2" id="KW-1133">Transmembrane helix</keyword>
<feature type="transmembrane region" description="Helical" evidence="2">
    <location>
        <begin position="34"/>
        <end position="60"/>
    </location>
</feature>
<feature type="compositionally biased region" description="Basic and acidic residues" evidence="1">
    <location>
        <begin position="7"/>
        <end position="29"/>
    </location>
</feature>
<evidence type="ECO:0008006" key="5">
    <source>
        <dbReference type="Google" id="ProtNLM"/>
    </source>
</evidence>
<keyword evidence="2" id="KW-0472">Membrane</keyword>
<evidence type="ECO:0000256" key="1">
    <source>
        <dbReference type="SAM" id="MobiDB-lite"/>
    </source>
</evidence>
<evidence type="ECO:0000256" key="2">
    <source>
        <dbReference type="SAM" id="Phobius"/>
    </source>
</evidence>
<feature type="region of interest" description="Disordered" evidence="1">
    <location>
        <begin position="1"/>
        <end position="29"/>
    </location>
</feature>
<sequence>MSTTASLDEKNNDTNSRDGAADPGRRGDRLRRQVSLSSVVAGLVMIALAACSVAFAGLYFSARSTIDASDRSAHAREQAEQIATDYAVGAATTDYRDIQGWFDRLGNNTSPQLAAKFEATAPSLQQILVPLNWVSAASPITAKVRSESDGVYTVDAFVSVSSTSTQAPEGATSTVTYSITLDSTADWMITDVGGIDGGALPN</sequence>
<dbReference type="Proteomes" id="UP001336020">
    <property type="component" value="Unassembled WGS sequence"/>
</dbReference>
<accession>A0ABU7LAJ5</accession>
<dbReference type="EMBL" id="JAUTXY010000005">
    <property type="protein sequence ID" value="MEE2058561.1"/>
    <property type="molecule type" value="Genomic_DNA"/>
</dbReference>
<proteinExistence type="predicted"/>
<dbReference type="RefSeq" id="WP_330133799.1">
    <property type="nucleotide sequence ID" value="NZ_JAUTXY010000005.1"/>
</dbReference>
<protein>
    <recommendedName>
        <fullName evidence="5">Mce-associated membrane protein</fullName>
    </recommendedName>
</protein>
<reference evidence="3 4" key="1">
    <citation type="submission" date="2023-07" db="EMBL/GenBank/DDBJ databases">
        <authorList>
            <person name="Girao M."/>
            <person name="Carvalho M.F."/>
        </authorList>
    </citation>
    <scope>NUCLEOTIDE SEQUENCE [LARGE SCALE GENOMIC DNA]</scope>
    <source>
        <strain evidence="3 4">YIM65754</strain>
    </source>
</reference>
<keyword evidence="4" id="KW-1185">Reference proteome</keyword>